<comment type="catalytic activity">
    <reaction evidence="1">
        <text>Random hydrolysis of (1-&gt;4)-beta-D-mannosidic linkages in mannans, galactomannans and glucomannans.</text>
        <dbReference type="EC" id="3.2.1.78"/>
    </reaction>
</comment>
<evidence type="ECO:0000256" key="6">
    <source>
        <dbReference type="SAM" id="SignalP"/>
    </source>
</evidence>
<dbReference type="AlphaFoldDB" id="A0A2P6FH07"/>
<keyword evidence="9" id="KW-1185">Reference proteome</keyword>
<dbReference type="InterPro" id="IPR017853">
    <property type="entry name" value="GH"/>
</dbReference>
<dbReference type="PANTHER" id="PTHR31451:SF21">
    <property type="entry name" value="MANNAN ENDO-1,4-BETA-MANNOSIDASE C"/>
    <property type="match status" value="1"/>
</dbReference>
<evidence type="ECO:0000256" key="2">
    <source>
        <dbReference type="ARBA" id="ARBA00005641"/>
    </source>
</evidence>
<dbReference type="InterPro" id="IPR001547">
    <property type="entry name" value="Glyco_hydro_5"/>
</dbReference>
<dbReference type="GO" id="GO:0046355">
    <property type="term" value="P:mannan catabolic process"/>
    <property type="evidence" value="ECO:0007669"/>
    <property type="project" value="UniProtKB-ARBA"/>
</dbReference>
<reference evidence="8 9" key="1">
    <citation type="submission" date="2016-03" db="EMBL/GenBank/DDBJ databases">
        <title>Comparative genomics of Pseudogymnoascus destructans, the fungus causing white-nose syndrome of bats.</title>
        <authorList>
            <person name="Palmer J.M."/>
            <person name="Drees K.P."/>
            <person name="Foster J.T."/>
            <person name="Lindner D.L."/>
        </authorList>
    </citation>
    <scope>NUCLEOTIDE SEQUENCE [LARGE SCALE GENOMIC DNA]</scope>
    <source>
        <strain evidence="8 9">UAMH 10579</strain>
    </source>
</reference>
<protein>
    <recommendedName>
        <fullName evidence="3">mannan endo-1,4-beta-mannosidase</fullName>
        <ecNumber evidence="3">3.2.1.78</ecNumber>
    </recommendedName>
</protein>
<dbReference type="EC" id="3.2.1.78" evidence="3"/>
<dbReference type="Proteomes" id="UP000091956">
    <property type="component" value="Unassembled WGS sequence"/>
</dbReference>
<dbReference type="SUPFAM" id="SSF51445">
    <property type="entry name" value="(Trans)glycosidases"/>
    <property type="match status" value="1"/>
</dbReference>
<evidence type="ECO:0000256" key="3">
    <source>
        <dbReference type="ARBA" id="ARBA00012706"/>
    </source>
</evidence>
<feature type="signal peptide" evidence="6">
    <location>
        <begin position="1"/>
        <end position="18"/>
    </location>
</feature>
<dbReference type="InterPro" id="IPR045053">
    <property type="entry name" value="MAN-like"/>
</dbReference>
<dbReference type="EMBL" id="KV460264">
    <property type="protein sequence ID" value="PQM43934.1"/>
    <property type="molecule type" value="Genomic_DNA"/>
</dbReference>
<evidence type="ECO:0000259" key="7">
    <source>
        <dbReference type="Pfam" id="PF26410"/>
    </source>
</evidence>
<dbReference type="RefSeq" id="XP_059320263.1">
    <property type="nucleotide sequence ID" value="XM_059464280.1"/>
</dbReference>
<accession>A0A2P6FH07</accession>
<dbReference type="GO" id="GO:0016985">
    <property type="term" value="F:mannan endo-1,4-beta-mannosidase activity"/>
    <property type="evidence" value="ECO:0007669"/>
    <property type="project" value="UniProtKB-EC"/>
</dbReference>
<proteinExistence type="inferred from homology"/>
<keyword evidence="6" id="KW-0732">Signal</keyword>
<evidence type="ECO:0000256" key="5">
    <source>
        <dbReference type="ARBA" id="ARBA00023295"/>
    </source>
</evidence>
<evidence type="ECO:0000256" key="4">
    <source>
        <dbReference type="ARBA" id="ARBA00022801"/>
    </source>
</evidence>
<dbReference type="GeneID" id="84234376"/>
<name>A0A2P6FH07_9PEZI</name>
<comment type="similarity">
    <text evidence="2">Belongs to the glycosyl hydrolase 5 (cellulase A) family.</text>
</comment>
<dbReference type="Pfam" id="PF26410">
    <property type="entry name" value="GH5_mannosidase"/>
    <property type="match status" value="1"/>
</dbReference>
<gene>
    <name evidence="8" type="ORF">VE01_10830</name>
</gene>
<dbReference type="PANTHER" id="PTHR31451">
    <property type="match status" value="1"/>
</dbReference>
<keyword evidence="5" id="KW-0326">Glycosidase</keyword>
<evidence type="ECO:0000256" key="1">
    <source>
        <dbReference type="ARBA" id="ARBA00001678"/>
    </source>
</evidence>
<organism evidence="8 9">
    <name type="scientific">Pseudogymnoascus verrucosus</name>
    <dbReference type="NCBI Taxonomy" id="342668"/>
    <lineage>
        <taxon>Eukaryota</taxon>
        <taxon>Fungi</taxon>
        <taxon>Dikarya</taxon>
        <taxon>Ascomycota</taxon>
        <taxon>Pezizomycotina</taxon>
        <taxon>Leotiomycetes</taxon>
        <taxon>Thelebolales</taxon>
        <taxon>Thelebolaceae</taxon>
        <taxon>Pseudogymnoascus</taxon>
    </lineage>
</organism>
<sequence>MKLTAGITLAFLAASTVASPTWPTWPPFGGKPKYHKGIPYAEGSKFMLDGKPFLFAGSNAYWLPFINNPSDVRNALTQAKHAGLKVMRTWAFNDKNATYIPGGLPMYGGEGAGESPIYFQSFKDGVATINYGPNGLQALDKVVKIAEETGIKLVMALTNNWADYGGMDVYTVNLGGKYHDDFFHSPKIVNAFKKYTAAVVSRYKDSPAIFAWELSNEPRCGADGTRNLPRSAGTNCSHVMVTDWIADMGKFIKGIDKKHMVTWGGEGEFYEEGNEDWAYAGADGGHFYNELALQEMDFGTFHLYPDWWDKTAEWANKWVADHGKAQVKLNKPVLFEEYGWLHPEDRLAFVNRTVPANQTRVAVIGEWQKIALQYKMSDAYWQLGVCGLSTGCNHNDGFTIYLNNTEESRPLIFQHAKDVAKVNSRL</sequence>
<reference evidence="9" key="2">
    <citation type="journal article" date="2018" name="Nat. Commun.">
        <title>Extreme sensitivity to ultraviolet light in the fungal pathogen causing white-nose syndrome of bats.</title>
        <authorList>
            <person name="Palmer J.M."/>
            <person name="Drees K.P."/>
            <person name="Foster J.T."/>
            <person name="Lindner D.L."/>
        </authorList>
    </citation>
    <scope>NUCLEOTIDE SEQUENCE [LARGE SCALE GENOMIC DNA]</scope>
    <source>
        <strain evidence="9">UAMH 10579</strain>
    </source>
</reference>
<feature type="chain" id="PRO_5015173450" description="mannan endo-1,4-beta-mannosidase" evidence="6">
    <location>
        <begin position="19"/>
        <end position="426"/>
    </location>
</feature>
<keyword evidence="4" id="KW-0378">Hydrolase</keyword>
<dbReference type="Gene3D" id="3.20.20.80">
    <property type="entry name" value="Glycosidases"/>
    <property type="match status" value="1"/>
</dbReference>
<evidence type="ECO:0000313" key="8">
    <source>
        <dbReference type="EMBL" id="PQM43934.1"/>
    </source>
</evidence>
<evidence type="ECO:0000313" key="9">
    <source>
        <dbReference type="Proteomes" id="UP000091956"/>
    </source>
</evidence>
<dbReference type="STRING" id="342668.A0A2P6FH07"/>
<feature type="domain" description="Glycoside hydrolase family 5" evidence="7">
    <location>
        <begin position="196"/>
        <end position="341"/>
    </location>
</feature>